<feature type="compositionally biased region" description="Acidic residues" evidence="11">
    <location>
        <begin position="119"/>
        <end position="131"/>
    </location>
</feature>
<organism evidence="17">
    <name type="scientific">Caenorhabditis brenneri</name>
    <name type="common">Nematode worm</name>
    <dbReference type="NCBI Taxonomy" id="135651"/>
    <lineage>
        <taxon>Eukaryota</taxon>
        <taxon>Metazoa</taxon>
        <taxon>Ecdysozoa</taxon>
        <taxon>Nematoda</taxon>
        <taxon>Chromadorea</taxon>
        <taxon>Rhabditida</taxon>
        <taxon>Rhabditina</taxon>
        <taxon>Rhabditomorpha</taxon>
        <taxon>Rhabditoidea</taxon>
        <taxon>Rhabditidae</taxon>
        <taxon>Peloderinae</taxon>
        <taxon>Caenorhabditis</taxon>
    </lineage>
</organism>
<evidence type="ECO:0000256" key="7">
    <source>
        <dbReference type="ARBA" id="ARBA00022723"/>
    </source>
</evidence>
<dbReference type="InterPro" id="IPR001214">
    <property type="entry name" value="SET_dom"/>
</dbReference>
<keyword evidence="3" id="KW-0158">Chromosome</keyword>
<dbReference type="InterPro" id="IPR051516">
    <property type="entry name" value="SETDB_methyltransferase"/>
</dbReference>
<feature type="domain" description="Pre-SET" evidence="13">
    <location>
        <begin position="965"/>
        <end position="1043"/>
    </location>
</feature>
<dbReference type="PROSITE" id="PS50867">
    <property type="entry name" value="PRE_SET"/>
    <property type="match status" value="1"/>
</dbReference>
<evidence type="ECO:0000313" key="16">
    <source>
        <dbReference type="EMBL" id="EGT52142.1"/>
    </source>
</evidence>
<dbReference type="InterPro" id="IPR047232">
    <property type="entry name" value="SETDB1/2-like_MBD"/>
</dbReference>
<name>G0ME01_CAEBE</name>
<keyword evidence="5" id="KW-0808">Transferase</keyword>
<dbReference type="PROSITE" id="PS50982">
    <property type="entry name" value="MBD"/>
    <property type="match status" value="1"/>
</dbReference>
<dbReference type="SUPFAM" id="SSF82199">
    <property type="entry name" value="SET domain"/>
    <property type="match status" value="1"/>
</dbReference>
<dbReference type="InterPro" id="IPR001739">
    <property type="entry name" value="Methyl_CpG_DNA-bd"/>
</dbReference>
<dbReference type="CDD" id="cd01395">
    <property type="entry name" value="HMT_MBD"/>
    <property type="match status" value="1"/>
</dbReference>
<dbReference type="OMA" id="HAVNLEH"/>
<dbReference type="STRING" id="135651.G0ME01"/>
<dbReference type="eggNOG" id="KOG1141">
    <property type="taxonomic scope" value="Eukaryota"/>
</dbReference>
<evidence type="ECO:0000259" key="15">
    <source>
        <dbReference type="PROSITE" id="PS50982"/>
    </source>
</evidence>
<evidence type="ECO:0000256" key="11">
    <source>
        <dbReference type="SAM" id="MobiDB-lite"/>
    </source>
</evidence>
<feature type="domain" description="SET" evidence="12">
    <location>
        <begin position="1046"/>
        <end position="1256"/>
    </location>
</feature>
<feature type="compositionally biased region" description="Acidic residues" evidence="11">
    <location>
        <begin position="1121"/>
        <end position="1135"/>
    </location>
</feature>
<feature type="region of interest" description="Disordered" evidence="11">
    <location>
        <begin position="1110"/>
        <end position="1184"/>
    </location>
</feature>
<evidence type="ECO:0000256" key="8">
    <source>
        <dbReference type="ARBA" id="ARBA00022833"/>
    </source>
</evidence>
<dbReference type="GO" id="GO:0046974">
    <property type="term" value="F:histone H3K9 methyltransferase activity"/>
    <property type="evidence" value="ECO:0007669"/>
    <property type="project" value="EnsemblMetazoa"/>
</dbReference>
<evidence type="ECO:0000259" key="12">
    <source>
        <dbReference type="PROSITE" id="PS50280"/>
    </source>
</evidence>
<evidence type="ECO:0000256" key="10">
    <source>
        <dbReference type="SAM" id="Coils"/>
    </source>
</evidence>
<dbReference type="GO" id="GO:0003677">
    <property type="term" value="F:DNA binding"/>
    <property type="evidence" value="ECO:0007669"/>
    <property type="project" value="InterPro"/>
</dbReference>
<feature type="region of interest" description="Disordered" evidence="11">
    <location>
        <begin position="52"/>
        <end position="87"/>
    </location>
</feature>
<feature type="region of interest" description="Disordered" evidence="11">
    <location>
        <begin position="99"/>
        <end position="137"/>
    </location>
</feature>
<evidence type="ECO:0000259" key="13">
    <source>
        <dbReference type="PROSITE" id="PS50867"/>
    </source>
</evidence>
<dbReference type="GO" id="GO:0040029">
    <property type="term" value="P:epigenetic regulation of gene expression"/>
    <property type="evidence" value="ECO:0007669"/>
    <property type="project" value="EnsemblMetazoa"/>
</dbReference>
<keyword evidence="4" id="KW-0489">Methyltransferase</keyword>
<keyword evidence="6" id="KW-0949">S-adenosyl-L-methionine</keyword>
<evidence type="ECO:0000259" key="14">
    <source>
        <dbReference type="PROSITE" id="PS50868"/>
    </source>
</evidence>
<dbReference type="GO" id="GO:0045835">
    <property type="term" value="P:negative regulation of meiotic nuclear division"/>
    <property type="evidence" value="ECO:0007669"/>
    <property type="project" value="EnsemblMetazoa"/>
</dbReference>
<dbReference type="GO" id="GO:0005694">
    <property type="term" value="C:chromosome"/>
    <property type="evidence" value="ECO:0007669"/>
    <property type="project" value="UniProtKB-SubCell"/>
</dbReference>
<dbReference type="SMART" id="SM00468">
    <property type="entry name" value="PreSET"/>
    <property type="match status" value="1"/>
</dbReference>
<sequence>MDDRDDAIPEDVGGYRPNPEVIVVDLEDDEPEEEIPDILFEPEVVHEPEMIDLTGEDDDDDDLQIIEQPDNDQEMQESDDDDGVHDVFFGNDDEQEAVAAQQRADQNRMEEEERRQQLEAEDMSVEEDVQTDEEKREARRNGIEELLDWFIRLKPEHITKFESAGTNYEETFVADGPFLSPDICKQIAQEYKEKSSLEGLAEKYELADEALLIVAICIAVLDDNNQLDIDFTTLCIDRIDEWSMKKCATFFDKQGEGNKMTPLKFMQFTVTPPAYAILLLTIANAQENGYPCNFVPEDDFIDEQIMAIDPFEITNEIINTSIKYWKSEKSKGEAPTPMSKALDDLFHELESTSVEVREQHEAIISRKNAFLELRAEIPVVDVDEDEDMKDISFLSTPERQAFIKARAEHEALRAELETVANKCQEFYNRQSDLSKKLVLSKGDYCLARAVEIDECDLTYAVVQKMVDNFHYTVRFVDSNKDRTCHIKDIAMVNFMVHDPPLDNDGEVGLRVAVHYSGPHNQRQSRSSWVTGTVAGRRTTHRNDLLVFLDNGMDIYVTVPMKPGDSKYSYAAMKNDKRALHYQEVVTKMNASKMAVVVGQPLGKDGRFEKHQAFKYIRAQNRSNFVKDFMRAFPEWPMFKTPIGSTLFILPLNLNERLKRFVTVIGCDRAFAIVRYRKDQSVPGANCLDNPCTNPEHVHEDERIYRGSHRIEGTADKIRLLHSNNNLSGRKKHQIAAQFEPAEQERTMPQRNSSIQIIGKRVPSKPQVATKESELSKAEINLRIQNERKIIKTTVSTPVLPPLKDLPYHPECGPDCLRKMDEDPYHEKFHKNSPMHTPLMCGWRRSKFTMGSGKKRCNHKKIIVYFAPCGKPLHDMASISQYIRDTRSRLTVDCFSFEEELDTETFVTVEKEFVKENDFAHGQEGIPIPLINSVDDDPPPALQYSKRRFAYDSTVQLPSIQRDFCSGCSCEGDCENSLTCECQQLSAEDVARLPKALQYDGSEKLLPNYAYRNLRAKVITGLYECNDQCACNRRKCHNRVVQNNIKFPLHIFKTAQSGWGVRALTDIPEGAFICTYVGALLTNSIAEDLHNDDQYFADLDLQDSVIMSKNQVDNETDAGYGGEEDEDFDDEDYNSAEEDKPDLFDDDEAGPSHRTSTRRSTRQAKKPKRKSPPNKRKPEEPPKEEEVFKWDEYFDNSLYVVDAKIRGNLGRFLNHSCDPNTEVQHVLYDTHDLRLPWVAFFTTRNVKAGDELAWDYRYAESTDGDVRISCKCGAGNCRRRLL</sequence>
<dbReference type="PANTHER" id="PTHR46024">
    <property type="entry name" value="HISTONE-LYSINE N-METHYLTRANSFERASE EGGLESS"/>
    <property type="match status" value="1"/>
</dbReference>
<dbReference type="SMART" id="SM00391">
    <property type="entry name" value="MBD"/>
    <property type="match status" value="1"/>
</dbReference>
<dbReference type="GO" id="GO:0000122">
    <property type="term" value="P:negative regulation of transcription by RNA polymerase II"/>
    <property type="evidence" value="ECO:0007669"/>
    <property type="project" value="EnsemblMetazoa"/>
</dbReference>
<dbReference type="GO" id="GO:0040027">
    <property type="term" value="P:negative regulation of vulval development"/>
    <property type="evidence" value="ECO:0007669"/>
    <property type="project" value="EnsemblMetazoa"/>
</dbReference>
<dbReference type="GO" id="GO:0032259">
    <property type="term" value="P:methylation"/>
    <property type="evidence" value="ECO:0007669"/>
    <property type="project" value="UniProtKB-KW"/>
</dbReference>
<dbReference type="SUPFAM" id="SSF54171">
    <property type="entry name" value="DNA-binding domain"/>
    <property type="match status" value="1"/>
</dbReference>
<dbReference type="GO" id="GO:0005634">
    <property type="term" value="C:nucleus"/>
    <property type="evidence" value="ECO:0007669"/>
    <property type="project" value="UniProtKB-SubCell"/>
</dbReference>
<feature type="compositionally biased region" description="Acidic residues" evidence="11">
    <location>
        <begin position="54"/>
        <end position="83"/>
    </location>
</feature>
<dbReference type="GO" id="GO:0010629">
    <property type="term" value="P:negative regulation of gene expression"/>
    <property type="evidence" value="ECO:0007669"/>
    <property type="project" value="EnsemblMetazoa"/>
</dbReference>
<gene>
    <name evidence="16" type="primary">Cbn-met-2</name>
    <name evidence="16" type="ORF">CAEBREN_03612</name>
</gene>
<dbReference type="OrthoDB" id="5792673at2759"/>
<evidence type="ECO:0000256" key="9">
    <source>
        <dbReference type="ARBA" id="ARBA00023242"/>
    </source>
</evidence>
<comment type="subcellular location">
    <subcellularLocation>
        <location evidence="2">Chromosome</location>
    </subcellularLocation>
    <subcellularLocation>
        <location evidence="1">Nucleus</location>
    </subcellularLocation>
</comment>
<keyword evidence="8" id="KW-0862">Zinc</keyword>
<dbReference type="Proteomes" id="UP000008068">
    <property type="component" value="Unassembled WGS sequence"/>
</dbReference>
<feature type="compositionally biased region" description="Basic residues" evidence="11">
    <location>
        <begin position="1154"/>
        <end position="1174"/>
    </location>
</feature>
<dbReference type="InterPro" id="IPR007728">
    <property type="entry name" value="Pre-SET_dom"/>
</dbReference>
<proteinExistence type="predicted"/>
<dbReference type="InterPro" id="IPR016177">
    <property type="entry name" value="DNA-bd_dom_sf"/>
</dbReference>
<feature type="compositionally biased region" description="Basic and acidic residues" evidence="11">
    <location>
        <begin position="105"/>
        <end position="118"/>
    </location>
</feature>
<evidence type="ECO:0000256" key="3">
    <source>
        <dbReference type="ARBA" id="ARBA00022454"/>
    </source>
</evidence>
<dbReference type="GO" id="GO:0008270">
    <property type="term" value="F:zinc ion binding"/>
    <property type="evidence" value="ECO:0007669"/>
    <property type="project" value="InterPro"/>
</dbReference>
<feature type="domain" description="Post-SET" evidence="14">
    <location>
        <begin position="1265"/>
        <end position="1281"/>
    </location>
</feature>
<dbReference type="GO" id="GO:0005737">
    <property type="term" value="C:cytoplasm"/>
    <property type="evidence" value="ECO:0007669"/>
    <property type="project" value="EnsemblMetazoa"/>
</dbReference>
<dbReference type="GO" id="GO:0072325">
    <property type="term" value="P:vulval cell fate commitment"/>
    <property type="evidence" value="ECO:0007669"/>
    <property type="project" value="EnsemblMetazoa"/>
</dbReference>
<dbReference type="InParanoid" id="G0ME01"/>
<dbReference type="GO" id="GO:0046975">
    <property type="term" value="F:histone H3K36 methyltransferase activity"/>
    <property type="evidence" value="ECO:0007669"/>
    <property type="project" value="EnsemblMetazoa"/>
</dbReference>
<keyword evidence="17" id="KW-1185">Reference proteome</keyword>
<feature type="domain" description="MBD" evidence="15">
    <location>
        <begin position="828"/>
        <end position="901"/>
    </location>
</feature>
<reference evidence="17" key="1">
    <citation type="submission" date="2011-07" db="EMBL/GenBank/DDBJ databases">
        <authorList>
            <consortium name="Caenorhabditis brenneri Sequencing and Analysis Consortium"/>
            <person name="Wilson R.K."/>
        </authorList>
    </citation>
    <scope>NUCLEOTIDE SEQUENCE [LARGE SCALE GENOMIC DNA]</scope>
    <source>
        <strain evidence="17">PB2801</strain>
    </source>
</reference>
<dbReference type="Pfam" id="PF05033">
    <property type="entry name" value="Pre-SET"/>
    <property type="match status" value="1"/>
</dbReference>
<dbReference type="Gene3D" id="3.30.890.10">
    <property type="entry name" value="Methyl-cpg-binding Protein 2, Chain A"/>
    <property type="match status" value="1"/>
</dbReference>
<feature type="coiled-coil region" evidence="10">
    <location>
        <begin position="402"/>
        <end position="429"/>
    </location>
</feature>
<dbReference type="Pfam" id="PF00856">
    <property type="entry name" value="SET"/>
    <property type="match status" value="1"/>
</dbReference>
<evidence type="ECO:0000256" key="5">
    <source>
        <dbReference type="ARBA" id="ARBA00022679"/>
    </source>
</evidence>
<dbReference type="PANTHER" id="PTHR46024:SF1">
    <property type="entry name" value="HISTONE-LYSINE N-METHYLTRANSFERASE EGGLESS"/>
    <property type="match status" value="1"/>
</dbReference>
<keyword evidence="10" id="KW-0175">Coiled coil</keyword>
<accession>G0ME01</accession>
<evidence type="ECO:0000256" key="4">
    <source>
        <dbReference type="ARBA" id="ARBA00022603"/>
    </source>
</evidence>
<dbReference type="GO" id="GO:0070828">
    <property type="term" value="P:heterochromatin organization"/>
    <property type="evidence" value="ECO:0007669"/>
    <property type="project" value="TreeGrafter"/>
</dbReference>
<dbReference type="SMART" id="SM00317">
    <property type="entry name" value="SET"/>
    <property type="match status" value="1"/>
</dbReference>
<evidence type="ECO:0000256" key="1">
    <source>
        <dbReference type="ARBA" id="ARBA00004123"/>
    </source>
</evidence>
<dbReference type="HOGENOM" id="CLU_263084_0_0_1"/>
<keyword evidence="7" id="KW-0479">Metal-binding</keyword>
<dbReference type="EMBL" id="GL379791">
    <property type="protein sequence ID" value="EGT52142.1"/>
    <property type="molecule type" value="Genomic_DNA"/>
</dbReference>
<dbReference type="PROSITE" id="PS50280">
    <property type="entry name" value="SET"/>
    <property type="match status" value="1"/>
</dbReference>
<dbReference type="InterPro" id="IPR046341">
    <property type="entry name" value="SET_dom_sf"/>
</dbReference>
<evidence type="ECO:0000313" key="17">
    <source>
        <dbReference type="Proteomes" id="UP000008068"/>
    </source>
</evidence>
<dbReference type="Gene3D" id="2.30.30.140">
    <property type="match status" value="1"/>
</dbReference>
<evidence type="ECO:0000256" key="2">
    <source>
        <dbReference type="ARBA" id="ARBA00004286"/>
    </source>
</evidence>
<evidence type="ECO:0000256" key="6">
    <source>
        <dbReference type="ARBA" id="ARBA00022691"/>
    </source>
</evidence>
<feature type="compositionally biased region" description="Basic and acidic residues" evidence="11">
    <location>
        <begin position="1175"/>
        <end position="1184"/>
    </location>
</feature>
<dbReference type="Gene3D" id="2.170.270.10">
    <property type="entry name" value="SET domain"/>
    <property type="match status" value="1"/>
</dbReference>
<protein>
    <submittedName>
        <fullName evidence="16">CBN-MET-2 protein</fullName>
    </submittedName>
</protein>
<dbReference type="InterPro" id="IPR003616">
    <property type="entry name" value="Post-SET_dom"/>
</dbReference>
<keyword evidence="9" id="KW-0539">Nucleus</keyword>
<dbReference type="FunCoup" id="G0ME01">
    <property type="interactions" value="249"/>
</dbReference>
<dbReference type="Pfam" id="PF01429">
    <property type="entry name" value="MBD"/>
    <property type="match status" value="1"/>
</dbReference>
<dbReference type="PROSITE" id="PS50868">
    <property type="entry name" value="POST_SET"/>
    <property type="match status" value="1"/>
</dbReference>